<dbReference type="EMBL" id="KZ995493">
    <property type="protein sequence ID" value="RKO90562.1"/>
    <property type="molecule type" value="Genomic_DNA"/>
</dbReference>
<feature type="non-terminal residue" evidence="1">
    <location>
        <position position="261"/>
    </location>
</feature>
<dbReference type="Proteomes" id="UP000269721">
    <property type="component" value="Unassembled WGS sequence"/>
</dbReference>
<name>A0A4P9WDW7_9FUNG</name>
<proteinExistence type="predicted"/>
<dbReference type="Gene3D" id="2.140.10.30">
    <property type="entry name" value="Dipeptidylpeptidase IV, N-terminal domain"/>
    <property type="match status" value="1"/>
</dbReference>
<keyword evidence="2" id="KW-1185">Reference proteome</keyword>
<sequence length="261" mass="28237">MTWAAGDVGDLGRRPRARLCWWLVVPGGSIGQDLGLPGEPQLGTVNVAACRSRRPNRRTIASKKLPLISSLLPSAPASLRSAAIDLSDAPSLGKKMSLAGFRPQSLGASTRIPLSDRMRDADDDELYGSDEFDDDGLLPDVERPGVVGDMRRKAQDALFGTFATSGPSDYKWIKDIDGSYVEQQVGGIFIANLEVDNVTLLVGEKEVVDGWRHSFWATYSLFDVATRKVRPLTVSKPDKPGNEVGAGRVSLALWSPTGHHL</sequence>
<reference evidence="2" key="1">
    <citation type="journal article" date="2018" name="Nat. Microbiol.">
        <title>Leveraging single-cell genomics to expand the fungal tree of life.</title>
        <authorList>
            <person name="Ahrendt S.R."/>
            <person name="Quandt C.A."/>
            <person name="Ciobanu D."/>
            <person name="Clum A."/>
            <person name="Salamov A."/>
            <person name="Andreopoulos B."/>
            <person name="Cheng J.F."/>
            <person name="Woyke T."/>
            <person name="Pelin A."/>
            <person name="Henrissat B."/>
            <person name="Reynolds N.K."/>
            <person name="Benny G.L."/>
            <person name="Smith M.E."/>
            <person name="James T.Y."/>
            <person name="Grigoriev I.V."/>
        </authorList>
    </citation>
    <scope>NUCLEOTIDE SEQUENCE [LARGE SCALE GENOMIC DNA]</scope>
</reference>
<dbReference type="AlphaFoldDB" id="A0A4P9WDW7"/>
<protein>
    <submittedName>
        <fullName evidence="1">Uncharacterized protein</fullName>
    </submittedName>
</protein>
<evidence type="ECO:0000313" key="1">
    <source>
        <dbReference type="EMBL" id="RKO90562.1"/>
    </source>
</evidence>
<accession>A0A4P9WDW7</accession>
<organism evidence="1 2">
    <name type="scientific">Blyttiomyces helicus</name>
    <dbReference type="NCBI Taxonomy" id="388810"/>
    <lineage>
        <taxon>Eukaryota</taxon>
        <taxon>Fungi</taxon>
        <taxon>Fungi incertae sedis</taxon>
        <taxon>Chytridiomycota</taxon>
        <taxon>Chytridiomycota incertae sedis</taxon>
        <taxon>Chytridiomycetes</taxon>
        <taxon>Chytridiomycetes incertae sedis</taxon>
        <taxon>Blyttiomyces</taxon>
    </lineage>
</organism>
<dbReference type="OrthoDB" id="16520at2759"/>
<gene>
    <name evidence="1" type="ORF">BDK51DRAFT_31465</name>
</gene>
<evidence type="ECO:0000313" key="2">
    <source>
        <dbReference type="Proteomes" id="UP000269721"/>
    </source>
</evidence>